<dbReference type="PROSITE" id="PS50035">
    <property type="entry name" value="PLD"/>
    <property type="match status" value="2"/>
</dbReference>
<evidence type="ECO:0000313" key="15">
    <source>
        <dbReference type="EMBL" id="MFD1180705.1"/>
    </source>
</evidence>
<accession>A0ABW3S8A5</accession>
<dbReference type="Pfam" id="PF13091">
    <property type="entry name" value="PLDc_2"/>
    <property type="match status" value="2"/>
</dbReference>
<comment type="subcellular location">
    <subcellularLocation>
        <location evidence="1 12">Cell membrane</location>
        <topology evidence="1 12">Multi-pass membrane protein</topology>
    </subcellularLocation>
</comment>
<dbReference type="RefSeq" id="WP_240267565.1">
    <property type="nucleotide sequence ID" value="NZ_JAKSXN010000002.1"/>
</dbReference>
<keyword evidence="7 12" id="KW-1133">Transmembrane helix</keyword>
<keyword evidence="3 12" id="KW-0444">Lipid biosynthesis</keyword>
<feature type="domain" description="PLD phosphodiesterase" evidence="14">
    <location>
        <begin position="389"/>
        <end position="416"/>
    </location>
</feature>
<keyword evidence="8 12" id="KW-0443">Lipid metabolism</keyword>
<dbReference type="InterPro" id="IPR030874">
    <property type="entry name" value="Cardiolipin_synth_Firmi"/>
</dbReference>
<feature type="active site" evidence="12">
    <location>
        <position position="394"/>
    </location>
</feature>
<dbReference type="NCBIfam" id="TIGR04265">
    <property type="entry name" value="bac_cardiolipin"/>
    <property type="match status" value="1"/>
</dbReference>
<proteinExistence type="inferred from homology"/>
<keyword evidence="16" id="KW-1185">Reference proteome</keyword>
<evidence type="ECO:0000256" key="1">
    <source>
        <dbReference type="ARBA" id="ARBA00004651"/>
    </source>
</evidence>
<protein>
    <recommendedName>
        <fullName evidence="12 13">Cardiolipin synthase</fullName>
        <shortName evidence="12">CL synthase</shortName>
        <ecNumber evidence="12 13">2.7.8.-</ecNumber>
    </recommendedName>
</protein>
<evidence type="ECO:0000256" key="2">
    <source>
        <dbReference type="ARBA" id="ARBA00022475"/>
    </source>
</evidence>
<evidence type="ECO:0000256" key="3">
    <source>
        <dbReference type="ARBA" id="ARBA00022516"/>
    </source>
</evidence>
<dbReference type="EC" id="2.7.8.-" evidence="12 13"/>
<evidence type="ECO:0000256" key="4">
    <source>
        <dbReference type="ARBA" id="ARBA00022679"/>
    </source>
</evidence>
<feature type="transmembrane region" description="Helical" evidence="12">
    <location>
        <begin position="29"/>
        <end position="49"/>
    </location>
</feature>
<evidence type="ECO:0000256" key="9">
    <source>
        <dbReference type="ARBA" id="ARBA00023136"/>
    </source>
</evidence>
<feature type="active site" evidence="12">
    <location>
        <position position="401"/>
    </location>
</feature>
<dbReference type="Gene3D" id="3.30.870.10">
    <property type="entry name" value="Endonuclease Chain A"/>
    <property type="match status" value="2"/>
</dbReference>
<dbReference type="InterPro" id="IPR025202">
    <property type="entry name" value="PLD-like_dom"/>
</dbReference>
<feature type="active site" evidence="12">
    <location>
        <position position="218"/>
    </location>
</feature>
<dbReference type="InterPro" id="IPR022924">
    <property type="entry name" value="Cardiolipin_synthase"/>
</dbReference>
<keyword evidence="9 12" id="KW-0472">Membrane</keyword>
<organism evidence="15 16">
    <name type="scientific">Paenibacillus timonensis</name>
    <dbReference type="NCBI Taxonomy" id="225915"/>
    <lineage>
        <taxon>Bacteria</taxon>
        <taxon>Bacillati</taxon>
        <taxon>Bacillota</taxon>
        <taxon>Bacilli</taxon>
        <taxon>Bacillales</taxon>
        <taxon>Paenibacillaceae</taxon>
        <taxon>Paenibacillus</taxon>
    </lineage>
</organism>
<keyword evidence="5 12" id="KW-0812">Transmembrane</keyword>
<comment type="catalytic activity">
    <reaction evidence="12">
        <text>2 a 1,2-diacyl-sn-glycero-3-phospho-(1'-sn-glycerol) = a cardiolipin + glycerol</text>
        <dbReference type="Rhea" id="RHEA:31451"/>
        <dbReference type="ChEBI" id="CHEBI:17754"/>
        <dbReference type="ChEBI" id="CHEBI:62237"/>
        <dbReference type="ChEBI" id="CHEBI:64716"/>
    </reaction>
</comment>
<evidence type="ECO:0000256" key="12">
    <source>
        <dbReference type="HAMAP-Rule" id="MF_01916"/>
    </source>
</evidence>
<keyword evidence="4 12" id="KW-0808">Transferase</keyword>
<dbReference type="PANTHER" id="PTHR21248">
    <property type="entry name" value="CARDIOLIPIN SYNTHASE"/>
    <property type="match status" value="1"/>
</dbReference>
<evidence type="ECO:0000259" key="14">
    <source>
        <dbReference type="PROSITE" id="PS50035"/>
    </source>
</evidence>
<keyword evidence="2 12" id="KW-1003">Cell membrane</keyword>
<dbReference type="Proteomes" id="UP001597211">
    <property type="component" value="Unassembled WGS sequence"/>
</dbReference>
<evidence type="ECO:0000256" key="11">
    <source>
        <dbReference type="ARBA" id="ARBA00023264"/>
    </source>
</evidence>
<dbReference type="EMBL" id="JBHTKZ010000005">
    <property type="protein sequence ID" value="MFD1180705.1"/>
    <property type="molecule type" value="Genomic_DNA"/>
</dbReference>
<feature type="domain" description="PLD phosphodiesterase" evidence="14">
    <location>
        <begin position="213"/>
        <end position="240"/>
    </location>
</feature>
<reference evidence="16" key="1">
    <citation type="journal article" date="2019" name="Int. J. Syst. Evol. Microbiol.">
        <title>The Global Catalogue of Microorganisms (GCM) 10K type strain sequencing project: providing services to taxonomists for standard genome sequencing and annotation.</title>
        <authorList>
            <consortium name="The Broad Institute Genomics Platform"/>
            <consortium name="The Broad Institute Genome Sequencing Center for Infectious Disease"/>
            <person name="Wu L."/>
            <person name="Ma J."/>
        </authorList>
    </citation>
    <scope>NUCLEOTIDE SEQUENCE [LARGE SCALE GENOMIC DNA]</scope>
    <source>
        <strain evidence="16">CCUG 48216</strain>
    </source>
</reference>
<evidence type="ECO:0000256" key="5">
    <source>
        <dbReference type="ARBA" id="ARBA00022692"/>
    </source>
</evidence>
<sequence>MIWMIGILLIFIVHLALILLLEFRNPGKAVAWMFILLLCPPLGPVLYYFMARDYKKRKRLLHRGPVPFRSLRALLRSQSETADTLEGMGNPEFAGQERLFRLLTHQAANPITGGNRTEVYTSGEMAFGAMLERMEQAREHIHLEFYIFRSDMIGSAFGEVMIRKAREGVKVRMICDGLGSIKLEHSFIDRLREAGVEVYFFLPPRVAVRNRRVNYRNHRKIVVVDGRVGFVGGLNVGDDYLGLYEKMGFWRDTHLQLEGDSVHYLQLAFLEDWLLASGQDLGDPALFPAREGLGREQVQILTSGPNMPRNTIQEMCFNSIAVAKRRIWIASPYFIPDPSVHSALKTAALSGVEVIVVMPYHSDSRLVKLASLSYVEELLQAGVKFVQYTKGFIHAKVMLIDGLLASVGTANMDMRSFFYNFEMTALLFDPETIARLESDFEQDLADSVPILPEEFAGRPRWQKGLELLARLLSPLL</sequence>
<gene>
    <name evidence="15" type="primary">cls</name>
    <name evidence="15" type="ORF">ACFQ2Z_04995</name>
</gene>
<feature type="active site" evidence="12">
    <location>
        <position position="220"/>
    </location>
</feature>
<evidence type="ECO:0000256" key="8">
    <source>
        <dbReference type="ARBA" id="ARBA00023098"/>
    </source>
</evidence>
<evidence type="ECO:0000256" key="6">
    <source>
        <dbReference type="ARBA" id="ARBA00022737"/>
    </source>
</evidence>
<name>A0ABW3S8A5_9BACL</name>
<dbReference type="InterPro" id="IPR001736">
    <property type="entry name" value="PLipase_D/transphosphatidylase"/>
</dbReference>
<feature type="active site" evidence="12">
    <location>
        <position position="225"/>
    </location>
</feature>
<dbReference type="CDD" id="cd09112">
    <property type="entry name" value="PLDc_CLS_2"/>
    <property type="match status" value="1"/>
</dbReference>
<evidence type="ECO:0000256" key="7">
    <source>
        <dbReference type="ARBA" id="ARBA00022989"/>
    </source>
</evidence>
<dbReference type="PANTHER" id="PTHR21248:SF20">
    <property type="entry name" value="CARDIOLIPIN SYNTHASE YWIE-RELATED"/>
    <property type="match status" value="1"/>
</dbReference>
<dbReference type="SMART" id="SM00155">
    <property type="entry name" value="PLDc"/>
    <property type="match status" value="2"/>
</dbReference>
<evidence type="ECO:0000313" key="16">
    <source>
        <dbReference type="Proteomes" id="UP001597211"/>
    </source>
</evidence>
<dbReference type="HAMAP" id="MF_01916">
    <property type="entry name" value="Cardiolipin_synth_Cls"/>
    <property type="match status" value="1"/>
</dbReference>
<feature type="transmembrane region" description="Helical" evidence="12">
    <location>
        <begin position="5"/>
        <end position="23"/>
    </location>
</feature>
<dbReference type="CDD" id="cd09110">
    <property type="entry name" value="PLDc_CLS_1"/>
    <property type="match status" value="1"/>
</dbReference>
<keyword evidence="10 12" id="KW-0594">Phospholipid biosynthesis</keyword>
<dbReference type="InterPro" id="IPR027379">
    <property type="entry name" value="CLS_N"/>
</dbReference>
<feature type="active site" evidence="12">
    <location>
        <position position="396"/>
    </location>
</feature>
<evidence type="ECO:0000256" key="13">
    <source>
        <dbReference type="NCBIfam" id="TIGR04265"/>
    </source>
</evidence>
<keyword evidence="11 12" id="KW-1208">Phospholipid metabolism</keyword>
<evidence type="ECO:0000256" key="10">
    <source>
        <dbReference type="ARBA" id="ARBA00023209"/>
    </source>
</evidence>
<comment type="caution">
    <text evidence="15">The sequence shown here is derived from an EMBL/GenBank/DDBJ whole genome shotgun (WGS) entry which is preliminary data.</text>
</comment>
<comment type="function">
    <text evidence="12">Catalyzes the reversible phosphatidyl group transfer from one phosphatidylglycerol molecule to another to form cardiolipin (CL) (diphosphatidylglycerol) and glycerol.</text>
</comment>
<keyword evidence="6" id="KW-0677">Repeat</keyword>
<comment type="similarity">
    <text evidence="12">Belongs to the phospholipase D family. Cardiolipin synthase subfamily.</text>
</comment>
<dbReference type="Pfam" id="PF13396">
    <property type="entry name" value="PLDc_N"/>
    <property type="match status" value="1"/>
</dbReference>
<dbReference type="SUPFAM" id="SSF56024">
    <property type="entry name" value="Phospholipase D/nuclease"/>
    <property type="match status" value="2"/>
</dbReference>